<dbReference type="PANTHER" id="PTHR12558">
    <property type="entry name" value="CELL DIVISION CYCLE 16,23,27"/>
    <property type="match status" value="1"/>
</dbReference>
<proteinExistence type="predicted"/>
<dbReference type="InterPro" id="IPR019734">
    <property type="entry name" value="TPR_rpt"/>
</dbReference>
<dbReference type="OrthoDB" id="1108959at2"/>
<gene>
    <name evidence="2" type="ORF">TFUB20_02441</name>
</gene>
<dbReference type="RefSeq" id="WP_074450234.1">
    <property type="nucleotide sequence ID" value="NZ_CAUQHC010000004.1"/>
</dbReference>
<dbReference type="Pfam" id="PF14559">
    <property type="entry name" value="TPR_19"/>
    <property type="match status" value="1"/>
</dbReference>
<dbReference type="EMBL" id="FMMM01000078">
    <property type="protein sequence ID" value="SCQ24328.1"/>
    <property type="molecule type" value="Genomic_DNA"/>
</dbReference>
<organism evidence="2 3">
    <name type="scientific">Tannerella forsythia</name>
    <name type="common">Bacteroides forsythus</name>
    <dbReference type="NCBI Taxonomy" id="28112"/>
    <lineage>
        <taxon>Bacteria</taxon>
        <taxon>Pseudomonadati</taxon>
        <taxon>Bacteroidota</taxon>
        <taxon>Bacteroidia</taxon>
        <taxon>Bacteroidales</taxon>
        <taxon>Tannerellaceae</taxon>
        <taxon>Tannerella</taxon>
    </lineage>
</organism>
<evidence type="ECO:0000313" key="3">
    <source>
        <dbReference type="Proteomes" id="UP000182057"/>
    </source>
</evidence>
<evidence type="ECO:0000313" key="2">
    <source>
        <dbReference type="EMBL" id="SCQ24328.1"/>
    </source>
</evidence>
<dbReference type="PANTHER" id="PTHR12558:SF13">
    <property type="entry name" value="CELL DIVISION CYCLE PROTEIN 27 HOMOLOG"/>
    <property type="match status" value="1"/>
</dbReference>
<keyword evidence="1" id="KW-0802">TPR repeat</keyword>
<dbReference type="Gene3D" id="1.25.40.10">
    <property type="entry name" value="Tetratricopeptide repeat domain"/>
    <property type="match status" value="2"/>
</dbReference>
<dbReference type="PROSITE" id="PS50005">
    <property type="entry name" value="TPR"/>
    <property type="match status" value="1"/>
</dbReference>
<dbReference type="SMART" id="SM00028">
    <property type="entry name" value="TPR"/>
    <property type="match status" value="5"/>
</dbReference>
<reference evidence="2 3" key="1">
    <citation type="submission" date="2016-09" db="EMBL/GenBank/DDBJ databases">
        <authorList>
            <person name="Capua I."/>
            <person name="De Benedictis P."/>
            <person name="Joannis T."/>
            <person name="Lombin L.H."/>
            <person name="Cattoli G."/>
        </authorList>
    </citation>
    <scope>NUCLEOTIDE SEQUENCE [LARGE SCALE GENOMIC DNA]</scope>
    <source>
        <strain evidence="2 3">UB20</strain>
    </source>
</reference>
<name>A0A1D3UWK7_TANFO</name>
<dbReference type="AlphaFoldDB" id="A0A1D3UWK7"/>
<sequence>MTIQEIQTACTRTTEALDRGALKTAFDTLQGLIAGSQTYTYQNKLDKLQETYQYMLRYYIEGSGDPMQEQIYAGIRTQTYELTDRLRHELLADISPETCYAARRTLTFDPVETGTLLKQIPLYAEAEETEPYEASVNRLFGYLWTTTFLSQETVVAVREALADPHYPSAARSQIVSALLLGLQQTFDKEKLLLLFDAASPVSDETIRIRALIAIILTLYTYRRRTAFYPEIERQLGLLAESPDFKRLLLTIILRFILARETEKISHKLQEEIIPEMMRLRPQINLGVSWSDLIAELSNDEMNPEWKSDKLTKWLEEYNEMQEEGADVMHSTFIHLKHFSFFREVGNWFLPFSIDHSTLKSKADIGITTIDTLLQASFMCDSDKYSLYFSLEQIPEIHRKMILHQLDVQINQINAQQAQELKNRQTKAENVIGLYIQSLYRFYKLYPRHADFDDIFNEKLDFHHLTMLKPYISDTETLLQIAEFYLRKGYFEDALTIYRRLIEEGTGDEVLYQKSGYCRQMAGDMEGALRDYLRSEMLNPESPWLLRRIAGCYRTLKQPEEALKFFLRYDTISPDNLSVLMNIGHCYSEQKDYKEALRYYFKVDYLSPDNRKAQRAIAWCSFLSGKYDQARNYYRKVLEDEPQAQDFLNAGHTEWAVQNMKGALELYKQSVYAAGNFKAFQELLKEDIPDLIRAGIKPSEMPLLMDQLRYSLG</sequence>
<dbReference type="Pfam" id="PF13176">
    <property type="entry name" value="TPR_7"/>
    <property type="match status" value="1"/>
</dbReference>
<accession>A0A1D3UWK7</accession>
<dbReference type="InterPro" id="IPR011990">
    <property type="entry name" value="TPR-like_helical_dom_sf"/>
</dbReference>
<evidence type="ECO:0000256" key="1">
    <source>
        <dbReference type="PROSITE-ProRule" id="PRU00339"/>
    </source>
</evidence>
<dbReference type="SUPFAM" id="SSF48452">
    <property type="entry name" value="TPR-like"/>
    <property type="match status" value="1"/>
</dbReference>
<feature type="repeat" description="TPR" evidence="1">
    <location>
        <begin position="576"/>
        <end position="609"/>
    </location>
</feature>
<protein>
    <submittedName>
        <fullName evidence="2">Tetratricopeptide repeat protein</fullName>
    </submittedName>
</protein>
<dbReference type="Proteomes" id="UP000182057">
    <property type="component" value="Unassembled WGS sequence"/>
</dbReference>